<organism evidence="1 2">
    <name type="scientific">Guptibacillus hwajinpoensis</name>
    <dbReference type="NCBI Taxonomy" id="208199"/>
    <lineage>
        <taxon>Bacteria</taxon>
        <taxon>Bacillati</taxon>
        <taxon>Bacillota</taxon>
        <taxon>Bacilli</taxon>
        <taxon>Bacillales</taxon>
        <taxon>Guptibacillaceae</taxon>
        <taxon>Guptibacillus</taxon>
    </lineage>
</organism>
<dbReference type="RefSeq" id="WP_136945550.1">
    <property type="nucleotide sequence ID" value="NZ_SWFM01000001.1"/>
</dbReference>
<dbReference type="Pfam" id="PF06569">
    <property type="entry name" value="DUF1128"/>
    <property type="match status" value="1"/>
</dbReference>
<protein>
    <submittedName>
        <fullName evidence="1">DUF1128 domain-containing protein</fullName>
    </submittedName>
</protein>
<dbReference type="AlphaFoldDB" id="A0A4V5PYW6"/>
<reference evidence="1 2" key="1">
    <citation type="submission" date="2019-04" db="EMBL/GenBank/DDBJ databases">
        <title>Genome sequence of Bacillus hwajinpoensis strain Y2.</title>
        <authorList>
            <person name="Fair J.L."/>
            <person name="Maclea K.S."/>
        </authorList>
    </citation>
    <scope>NUCLEOTIDE SEQUENCE [LARGE SCALE GENOMIC DNA]</scope>
    <source>
        <strain evidence="1 2">Y2</strain>
    </source>
</reference>
<sequence>MDLSIKSEENLAFMLEGIKEKMQVINAGMIQPESFDLSSYEDIHEIYVMVNKKDSLSVAEMQALLAELGKMRVS</sequence>
<gene>
    <name evidence="1" type="ORF">FBF83_02480</name>
</gene>
<dbReference type="EMBL" id="SWFM01000001">
    <property type="protein sequence ID" value="TKD71688.1"/>
    <property type="molecule type" value="Genomic_DNA"/>
</dbReference>
<evidence type="ECO:0000313" key="2">
    <source>
        <dbReference type="Proteomes" id="UP000310541"/>
    </source>
</evidence>
<dbReference type="OrthoDB" id="2361695at2"/>
<name>A0A4V5PYW6_9BACL</name>
<dbReference type="Proteomes" id="UP000310541">
    <property type="component" value="Unassembled WGS sequence"/>
</dbReference>
<evidence type="ECO:0000313" key="1">
    <source>
        <dbReference type="EMBL" id="TKD71688.1"/>
    </source>
</evidence>
<comment type="caution">
    <text evidence="1">The sequence shown here is derived from an EMBL/GenBank/DDBJ whole genome shotgun (WGS) entry which is preliminary data.</text>
</comment>
<proteinExistence type="predicted"/>
<dbReference type="InterPro" id="IPR009507">
    <property type="entry name" value="UPF0435"/>
</dbReference>
<accession>A0A4V5PYW6</accession>